<organism evidence="1 2">
    <name type="scientific">Babesia ovata</name>
    <dbReference type="NCBI Taxonomy" id="189622"/>
    <lineage>
        <taxon>Eukaryota</taxon>
        <taxon>Sar</taxon>
        <taxon>Alveolata</taxon>
        <taxon>Apicomplexa</taxon>
        <taxon>Aconoidasida</taxon>
        <taxon>Piroplasmida</taxon>
        <taxon>Babesiidae</taxon>
        <taxon>Babesia</taxon>
    </lineage>
</organism>
<dbReference type="Proteomes" id="UP000236319">
    <property type="component" value="Unassembled WGS sequence"/>
</dbReference>
<gene>
    <name evidence="1" type="ORF">BOVATA_034450</name>
</gene>
<accession>A0A2H6KG31</accession>
<sequence>MSPEHVSDDCSVPSGGVGRPAEVVVGEGLGVEGVGPVGDGLHMLWAVGIIDAAAKKRRQGIGMVLVVDGVGSGGAPYALDGIEVGVLETVPVGAVVMLTGEGGAQLGQS</sequence>
<dbReference type="GeneID" id="39875722"/>
<protein>
    <submittedName>
        <fullName evidence="1">Glycolate oxidase, putative</fullName>
    </submittedName>
</protein>
<reference evidence="1 2" key="1">
    <citation type="journal article" date="2017" name="BMC Genomics">
        <title>Whole-genome assembly of Babesia ovata and comparative genomics between closely related pathogens.</title>
        <authorList>
            <person name="Yamagishi J."/>
            <person name="Asada M."/>
            <person name="Hakimi H."/>
            <person name="Tanaka T.Q."/>
            <person name="Sugimoto C."/>
            <person name="Kawazu S."/>
        </authorList>
    </citation>
    <scope>NUCLEOTIDE SEQUENCE [LARGE SCALE GENOMIC DNA]</scope>
    <source>
        <strain evidence="1 2">Miyake</strain>
    </source>
</reference>
<comment type="caution">
    <text evidence="1">The sequence shown here is derived from an EMBL/GenBank/DDBJ whole genome shotgun (WGS) entry which is preliminary data.</text>
</comment>
<dbReference type="VEuPathDB" id="PiroplasmaDB:BOVATA_034450"/>
<evidence type="ECO:0000313" key="1">
    <source>
        <dbReference type="EMBL" id="GBE61952.1"/>
    </source>
</evidence>
<dbReference type="AlphaFoldDB" id="A0A2H6KG31"/>
<dbReference type="RefSeq" id="XP_028868195.1">
    <property type="nucleotide sequence ID" value="XM_029012362.1"/>
</dbReference>
<name>A0A2H6KG31_9APIC</name>
<evidence type="ECO:0000313" key="2">
    <source>
        <dbReference type="Proteomes" id="UP000236319"/>
    </source>
</evidence>
<keyword evidence="2" id="KW-1185">Reference proteome</keyword>
<proteinExistence type="predicted"/>
<dbReference type="EMBL" id="BDSA01000003">
    <property type="protein sequence ID" value="GBE61952.1"/>
    <property type="molecule type" value="Genomic_DNA"/>
</dbReference>